<dbReference type="RefSeq" id="XP_014635362.1">
    <property type="nucleotide sequence ID" value="XM_014779876.1"/>
</dbReference>
<organism evidence="2 3">
    <name type="scientific">Ceratotherium simum simum</name>
    <name type="common">Southern white rhinoceros</name>
    <dbReference type="NCBI Taxonomy" id="73337"/>
    <lineage>
        <taxon>Eukaryota</taxon>
        <taxon>Metazoa</taxon>
        <taxon>Chordata</taxon>
        <taxon>Craniata</taxon>
        <taxon>Vertebrata</taxon>
        <taxon>Euteleostomi</taxon>
        <taxon>Mammalia</taxon>
        <taxon>Eutheria</taxon>
        <taxon>Laurasiatheria</taxon>
        <taxon>Perissodactyla</taxon>
        <taxon>Rhinocerotidae</taxon>
        <taxon>Ceratotherium</taxon>
    </lineage>
</organism>
<dbReference type="Proteomes" id="UP000694910">
    <property type="component" value="Unplaced"/>
</dbReference>
<evidence type="ECO:0000256" key="1">
    <source>
        <dbReference type="SAM" id="MobiDB-lite"/>
    </source>
</evidence>
<feature type="region of interest" description="Disordered" evidence="1">
    <location>
        <begin position="1"/>
        <end position="98"/>
    </location>
</feature>
<evidence type="ECO:0000313" key="2">
    <source>
        <dbReference type="Proteomes" id="UP000694910"/>
    </source>
</evidence>
<feature type="non-terminal residue" evidence="3">
    <location>
        <position position="160"/>
    </location>
</feature>
<protein>
    <submittedName>
        <fullName evidence="3">Proline-rich extensin-like protein EPR1</fullName>
    </submittedName>
</protein>
<sequence length="160" mass="17045">MSRPGLDQRLGSPAWGSPPAAPPPTPSAAPDTALPPSARRSLRGDPYAEPAAHRLPPTSAPPPAQRSSTLQKGEIPSAENPGGRIPPKPLHKPVWLPPPHQTLRLQCAAQGSPARRPLCCSQPRFCACAGLRGYDGNRWGRGWEALPLRAPVLRTRGPPR</sequence>
<reference evidence="3" key="1">
    <citation type="submission" date="2025-08" db="UniProtKB">
        <authorList>
            <consortium name="RefSeq"/>
        </authorList>
    </citation>
    <scope>IDENTIFICATION</scope>
</reference>
<feature type="compositionally biased region" description="Low complexity" evidence="1">
    <location>
        <begin position="28"/>
        <end position="38"/>
    </location>
</feature>
<gene>
    <name evidence="3" type="primary">LOC106800286</name>
</gene>
<accession>A0ABM1C731</accession>
<keyword evidence="2" id="KW-1185">Reference proteome</keyword>
<evidence type="ECO:0000313" key="3">
    <source>
        <dbReference type="RefSeq" id="XP_014635362.1"/>
    </source>
</evidence>
<proteinExistence type="predicted"/>
<dbReference type="GeneID" id="106800286"/>
<name>A0ABM1C731_CERSS</name>